<keyword evidence="6 9" id="KW-0067">ATP-binding</keyword>
<dbReference type="SUPFAM" id="SSF52540">
    <property type="entry name" value="P-loop containing nucleoside triphosphate hydrolases"/>
    <property type="match status" value="1"/>
</dbReference>
<proteinExistence type="inferred from homology"/>
<evidence type="ECO:0000256" key="7">
    <source>
        <dbReference type="ARBA" id="ARBA00023136"/>
    </source>
</evidence>
<evidence type="ECO:0000256" key="6">
    <source>
        <dbReference type="ARBA" id="ARBA00022840"/>
    </source>
</evidence>
<dbReference type="InterPro" id="IPR017871">
    <property type="entry name" value="ABC_transporter-like_CS"/>
</dbReference>
<protein>
    <submittedName>
        <fullName evidence="9">ATP-binding cassette domain-containing protein</fullName>
    </submittedName>
</protein>
<dbReference type="PIRSF" id="PIRSF039085">
    <property type="entry name" value="ABC_ATPase_HisP"/>
    <property type="match status" value="1"/>
</dbReference>
<dbReference type="InterPro" id="IPR027417">
    <property type="entry name" value="P-loop_NTPase"/>
</dbReference>
<comment type="subcellular location">
    <subcellularLocation>
        <location evidence="1">Cell membrane</location>
        <topology evidence="1">Peripheral membrane protein</topology>
    </subcellularLocation>
</comment>
<evidence type="ECO:0000256" key="2">
    <source>
        <dbReference type="ARBA" id="ARBA00005417"/>
    </source>
</evidence>
<evidence type="ECO:0000313" key="10">
    <source>
        <dbReference type="Proteomes" id="UP001431784"/>
    </source>
</evidence>
<evidence type="ECO:0000259" key="8">
    <source>
        <dbReference type="PROSITE" id="PS50893"/>
    </source>
</evidence>
<dbReference type="InterPro" id="IPR030679">
    <property type="entry name" value="ABC_ATPase_HisP-typ"/>
</dbReference>
<dbReference type="EMBL" id="JAQZSM010000001">
    <property type="protein sequence ID" value="MDD7969793.1"/>
    <property type="molecule type" value="Genomic_DNA"/>
</dbReference>
<dbReference type="PROSITE" id="PS00211">
    <property type="entry name" value="ABC_TRANSPORTER_1"/>
    <property type="match status" value="1"/>
</dbReference>
<name>A0ABT5T3T9_9RHOB</name>
<keyword evidence="5" id="KW-0547">Nucleotide-binding</keyword>
<gene>
    <name evidence="9" type="ORF">PUT78_01660</name>
</gene>
<dbReference type="PROSITE" id="PS50893">
    <property type="entry name" value="ABC_TRANSPORTER_2"/>
    <property type="match status" value="1"/>
</dbReference>
<keyword evidence="4" id="KW-1003">Cell membrane</keyword>
<dbReference type="SMART" id="SM00382">
    <property type="entry name" value="AAA"/>
    <property type="match status" value="1"/>
</dbReference>
<evidence type="ECO:0000256" key="5">
    <source>
        <dbReference type="ARBA" id="ARBA00022741"/>
    </source>
</evidence>
<dbReference type="InterPro" id="IPR003439">
    <property type="entry name" value="ABC_transporter-like_ATP-bd"/>
</dbReference>
<dbReference type="PANTHER" id="PTHR43166:SF35">
    <property type="entry name" value="L-CYSTINE IMPORT ATP-BINDING PROTEIN TCYN"/>
    <property type="match status" value="1"/>
</dbReference>
<dbReference type="RefSeq" id="WP_274350298.1">
    <property type="nucleotide sequence ID" value="NZ_JAQZSM010000001.1"/>
</dbReference>
<accession>A0ABT5T3T9</accession>
<dbReference type="Pfam" id="PF00005">
    <property type="entry name" value="ABC_tran"/>
    <property type="match status" value="1"/>
</dbReference>
<keyword evidence="7" id="KW-0472">Membrane</keyword>
<organism evidence="9 10">
    <name type="scientific">Roseinatronobacter alkalisoli</name>
    <dbReference type="NCBI Taxonomy" id="3028235"/>
    <lineage>
        <taxon>Bacteria</taxon>
        <taxon>Pseudomonadati</taxon>
        <taxon>Pseudomonadota</taxon>
        <taxon>Alphaproteobacteria</taxon>
        <taxon>Rhodobacterales</taxon>
        <taxon>Paracoccaceae</taxon>
        <taxon>Roseinatronobacter</taxon>
    </lineage>
</organism>
<evidence type="ECO:0000256" key="4">
    <source>
        <dbReference type="ARBA" id="ARBA00022475"/>
    </source>
</evidence>
<comment type="similarity">
    <text evidence="2">Belongs to the ABC transporter superfamily.</text>
</comment>
<sequence>MPATPVIEIRDLHKSYGTLDVLKGVSINAQKGDVVSLIGSSGSGKSTLLRCCNLLEDSQQGEILFQGEPVRWRGAGQTRHPADRAQVTRIRTNLSMVFQSFNLWSHMTVLQNVMEAPLHVLKQDRASVEARARALLDKVGIGDKADVFPAQMSGGQQQRAAIARALCMEPAALLFDEPTSALDPELEQEVVRVIKALALEGRTMLIVTHDMRLAADVSDHVVFLHDGRIEEQGPPESLFKTPQSARLKQFLSHAQAA</sequence>
<reference evidence="9" key="1">
    <citation type="submission" date="2023-02" db="EMBL/GenBank/DDBJ databases">
        <title>Description of Roseinatronobacter alkalisoli sp. nov., an alkaliphilic bacerium isolated from soda soil.</title>
        <authorList>
            <person name="Wei W."/>
        </authorList>
    </citation>
    <scope>NUCLEOTIDE SEQUENCE</scope>
    <source>
        <strain evidence="9">HJB301</strain>
    </source>
</reference>
<dbReference type="InterPro" id="IPR003593">
    <property type="entry name" value="AAA+_ATPase"/>
</dbReference>
<evidence type="ECO:0000256" key="3">
    <source>
        <dbReference type="ARBA" id="ARBA00022448"/>
    </source>
</evidence>
<dbReference type="GO" id="GO:0005524">
    <property type="term" value="F:ATP binding"/>
    <property type="evidence" value="ECO:0007669"/>
    <property type="project" value="UniProtKB-KW"/>
</dbReference>
<dbReference type="CDD" id="cd03262">
    <property type="entry name" value="ABC_HisP_GlnQ"/>
    <property type="match status" value="1"/>
</dbReference>
<keyword evidence="10" id="KW-1185">Reference proteome</keyword>
<comment type="caution">
    <text evidence="9">The sequence shown here is derived from an EMBL/GenBank/DDBJ whole genome shotgun (WGS) entry which is preliminary data.</text>
</comment>
<keyword evidence="3" id="KW-0813">Transport</keyword>
<dbReference type="InterPro" id="IPR050086">
    <property type="entry name" value="MetN_ABC_transporter-like"/>
</dbReference>
<evidence type="ECO:0000256" key="1">
    <source>
        <dbReference type="ARBA" id="ARBA00004202"/>
    </source>
</evidence>
<evidence type="ECO:0000313" key="9">
    <source>
        <dbReference type="EMBL" id="MDD7969793.1"/>
    </source>
</evidence>
<dbReference type="Proteomes" id="UP001431784">
    <property type="component" value="Unassembled WGS sequence"/>
</dbReference>
<feature type="domain" description="ABC transporter" evidence="8">
    <location>
        <begin position="7"/>
        <end position="251"/>
    </location>
</feature>
<dbReference type="Gene3D" id="3.40.50.300">
    <property type="entry name" value="P-loop containing nucleotide triphosphate hydrolases"/>
    <property type="match status" value="1"/>
</dbReference>
<dbReference type="PANTHER" id="PTHR43166">
    <property type="entry name" value="AMINO ACID IMPORT ATP-BINDING PROTEIN"/>
    <property type="match status" value="1"/>
</dbReference>